<keyword evidence="2" id="KW-1185">Reference proteome</keyword>
<accession>A0ABW6EQN5</accession>
<reference evidence="1 2" key="1">
    <citation type="submission" date="2024-09" db="EMBL/GenBank/DDBJ databases">
        <title>The Natural Products Discovery Center: Release of the First 8490 Sequenced Strains for Exploring Actinobacteria Biosynthetic Diversity.</title>
        <authorList>
            <person name="Kalkreuter E."/>
            <person name="Kautsar S.A."/>
            <person name="Yang D."/>
            <person name="Bader C.D."/>
            <person name="Teijaro C.N."/>
            <person name="Fluegel L."/>
            <person name="Davis C.M."/>
            <person name="Simpson J.R."/>
            <person name="Lauterbach L."/>
            <person name="Steele A.D."/>
            <person name="Gui C."/>
            <person name="Meng S."/>
            <person name="Li G."/>
            <person name="Viehrig K."/>
            <person name="Ye F."/>
            <person name="Su P."/>
            <person name="Kiefer A.F."/>
            <person name="Nichols A."/>
            <person name="Cepeda A.J."/>
            <person name="Yan W."/>
            <person name="Fan B."/>
            <person name="Jiang Y."/>
            <person name="Adhikari A."/>
            <person name="Zheng C.-J."/>
            <person name="Schuster L."/>
            <person name="Cowan T.M."/>
            <person name="Smanski M.J."/>
            <person name="Chevrette M.G."/>
            <person name="De Carvalho L.P.S."/>
            <person name="Shen B."/>
        </authorList>
    </citation>
    <scope>NUCLEOTIDE SEQUENCE [LARGE SCALE GENOMIC DNA]</scope>
    <source>
        <strain evidence="1 2">NPDC058546</strain>
    </source>
</reference>
<protein>
    <recommendedName>
        <fullName evidence="3">GNAT family N-acetyltransferase</fullName>
    </recommendedName>
</protein>
<sequence>MTDTARSAGTGEAELAAEEEWLLTCVRMTARRREGWAYGTLGELLLAHGRLFTPTPWPGGGAPPGEPGHCFIEAVSWAWASEDALAYVEGVALDVRAHEQPHAWCAGPDGKALDLTWSDPGRAYLGLPVRADTARRIMSETAGPLLYGAEGLVSPTAMQWMRDGLPDGLLVDVGRSVEG</sequence>
<evidence type="ECO:0000313" key="1">
    <source>
        <dbReference type="EMBL" id="MFD4217589.1"/>
    </source>
</evidence>
<dbReference type="RefSeq" id="WP_382830998.1">
    <property type="nucleotide sequence ID" value="NZ_JBHXLY010000046.1"/>
</dbReference>
<dbReference type="EMBL" id="JBHXOF010000033">
    <property type="protein sequence ID" value="MFD4217589.1"/>
    <property type="molecule type" value="Genomic_DNA"/>
</dbReference>
<organism evidence="1 2">
    <name type="scientific">Streptomyces sindenensis</name>
    <dbReference type="NCBI Taxonomy" id="67363"/>
    <lineage>
        <taxon>Bacteria</taxon>
        <taxon>Bacillati</taxon>
        <taxon>Actinomycetota</taxon>
        <taxon>Actinomycetes</taxon>
        <taxon>Kitasatosporales</taxon>
        <taxon>Streptomycetaceae</taxon>
        <taxon>Streptomyces</taxon>
    </lineage>
</organism>
<evidence type="ECO:0000313" key="2">
    <source>
        <dbReference type="Proteomes" id="UP001598251"/>
    </source>
</evidence>
<gene>
    <name evidence="1" type="ORF">ACFWSS_32460</name>
</gene>
<proteinExistence type="predicted"/>
<evidence type="ECO:0008006" key="3">
    <source>
        <dbReference type="Google" id="ProtNLM"/>
    </source>
</evidence>
<dbReference type="Proteomes" id="UP001598251">
    <property type="component" value="Unassembled WGS sequence"/>
</dbReference>
<name>A0ABW6EQN5_9ACTN</name>
<comment type="caution">
    <text evidence="1">The sequence shown here is derived from an EMBL/GenBank/DDBJ whole genome shotgun (WGS) entry which is preliminary data.</text>
</comment>